<reference evidence="1 2" key="1">
    <citation type="submission" date="2019-12" db="EMBL/GenBank/DDBJ databases">
        <authorList>
            <person name="Alioto T."/>
            <person name="Alioto T."/>
            <person name="Gomez Garrido J."/>
        </authorList>
    </citation>
    <scope>NUCLEOTIDE SEQUENCE [LARGE SCALE GENOMIC DNA]</scope>
</reference>
<organism evidence="1 2">
    <name type="scientific">Olea europaea subsp. europaea</name>
    <dbReference type="NCBI Taxonomy" id="158383"/>
    <lineage>
        <taxon>Eukaryota</taxon>
        <taxon>Viridiplantae</taxon>
        <taxon>Streptophyta</taxon>
        <taxon>Embryophyta</taxon>
        <taxon>Tracheophyta</taxon>
        <taxon>Spermatophyta</taxon>
        <taxon>Magnoliopsida</taxon>
        <taxon>eudicotyledons</taxon>
        <taxon>Gunneridae</taxon>
        <taxon>Pentapetalae</taxon>
        <taxon>asterids</taxon>
        <taxon>lamiids</taxon>
        <taxon>Lamiales</taxon>
        <taxon>Oleaceae</taxon>
        <taxon>Oleeae</taxon>
        <taxon>Olea</taxon>
    </lineage>
</organism>
<evidence type="ECO:0000313" key="1">
    <source>
        <dbReference type="EMBL" id="CAA3003323.1"/>
    </source>
</evidence>
<dbReference type="OrthoDB" id="1919827at2759"/>
<name>A0A8S0TDS4_OLEEU</name>
<dbReference type="AlphaFoldDB" id="A0A8S0TDS4"/>
<dbReference type="EMBL" id="CACTIH010005949">
    <property type="protein sequence ID" value="CAA3003323.1"/>
    <property type="molecule type" value="Genomic_DNA"/>
</dbReference>
<dbReference type="Gramene" id="OE9A049600T1">
    <property type="protein sequence ID" value="OE9A049600C1"/>
    <property type="gene ID" value="OE9A049600"/>
</dbReference>
<keyword evidence="2" id="KW-1185">Reference proteome</keyword>
<dbReference type="PANTHER" id="PTHR36323:SF1">
    <property type="entry name" value="MYOTUBULARIN-LIKE PROTEIN"/>
    <property type="match status" value="1"/>
</dbReference>
<comment type="caution">
    <text evidence="1">The sequence shown here is derived from an EMBL/GenBank/DDBJ whole genome shotgun (WGS) entry which is preliminary data.</text>
</comment>
<gene>
    <name evidence="1" type="ORF">OLEA9_A049600</name>
</gene>
<proteinExistence type="predicted"/>
<sequence>MPATTKTATIATTRRSCRSSREMCVVDSRKSKIKDQESVKEVNIDELDPPLPVVKRVQPPAAAPGFGGRDEVNIWKRRFGGETIKGLQIEQIQLPNNNVLPPTTV</sequence>
<protein>
    <submittedName>
        <fullName evidence="1">Uncharacterized protein</fullName>
    </submittedName>
</protein>
<dbReference type="PANTHER" id="PTHR36323">
    <property type="entry name" value="MYOTUBULARIN-LIKE PROTEIN"/>
    <property type="match status" value="1"/>
</dbReference>
<evidence type="ECO:0000313" key="2">
    <source>
        <dbReference type="Proteomes" id="UP000594638"/>
    </source>
</evidence>
<dbReference type="Proteomes" id="UP000594638">
    <property type="component" value="Unassembled WGS sequence"/>
</dbReference>
<accession>A0A8S0TDS4</accession>